<feature type="domain" description="SF3 helicase" evidence="6">
    <location>
        <begin position="451"/>
        <end position="610"/>
    </location>
</feature>
<dbReference type="InterPro" id="IPR004968">
    <property type="entry name" value="DNA_primase/NTPase_C"/>
</dbReference>
<dbReference type="InterPro" id="IPR014015">
    <property type="entry name" value="Helicase_SF3_DNA-vir"/>
</dbReference>
<dbReference type="SMART" id="SM00885">
    <property type="entry name" value="D5_N"/>
    <property type="match status" value="1"/>
</dbReference>
<proteinExistence type="predicted"/>
<dbReference type="InterPro" id="IPR027417">
    <property type="entry name" value="P-loop_NTPase"/>
</dbReference>
<dbReference type="GO" id="GO:0004386">
    <property type="term" value="F:helicase activity"/>
    <property type="evidence" value="ECO:0007669"/>
    <property type="project" value="UniProtKB-KW"/>
</dbReference>
<dbReference type="Pfam" id="PF08706">
    <property type="entry name" value="D5_N"/>
    <property type="match status" value="1"/>
</dbReference>
<dbReference type="InterPro" id="IPR051620">
    <property type="entry name" value="ORF904-like_C"/>
</dbReference>
<dbReference type="Pfam" id="PF09250">
    <property type="entry name" value="Prim-Pol"/>
    <property type="match status" value="1"/>
</dbReference>
<evidence type="ECO:0000256" key="5">
    <source>
        <dbReference type="SAM" id="MobiDB-lite"/>
    </source>
</evidence>
<dbReference type="EMBL" id="CADCVI010000110">
    <property type="protein sequence ID" value="CAA9468761.1"/>
    <property type="molecule type" value="Genomic_DNA"/>
</dbReference>
<evidence type="ECO:0000256" key="1">
    <source>
        <dbReference type="ARBA" id="ARBA00022741"/>
    </source>
</evidence>
<dbReference type="Pfam" id="PF19263">
    <property type="entry name" value="DUF5906"/>
    <property type="match status" value="1"/>
</dbReference>
<keyword evidence="4" id="KW-0067">ATP-binding</keyword>
<dbReference type="InterPro" id="IPR015330">
    <property type="entry name" value="DNA_primase/pol_bifunc_N"/>
</dbReference>
<keyword evidence="3" id="KW-0347">Helicase</keyword>
<sequence>MSSATGRDTTLLGHYDHEGIKLVRLNGRSRKPVDNEWQTRNIPLEELEDHVRRGGGVGWQCGEVSGWIGAADCDWPETRQLAPKFFPETLRSAKGSEEPSHYIYRSVGLGFETFRGLDGSEILSIKASNNGRGHQIVVAPTMHPEKGPYHFVGGYNPAAVAVIDKADLRQRAGMLAASSLIARYLPPTRGEGGGGRHDLALALGGYMLRNGEAVEDAEKIVVAAWEVRKAPRQGVEDARRSVRDTAVRLARNEPVTGGRRLGELVPGMPEKISYFLGWERVDMREQRRYYMRTDLGNAERFVDAHRDRVLWCPARKAFLVWDGKRYRWDERGEVVKLAHQTARGVFHEAAATEDADEQKAITKWASASQNESRINAMLSQSKPYLAVGMEELDRDPWLVNCQNGTLDLRTGRLKAHDPADRITKVVPVDYDPEAPCPRFKRFLEEALVDGALIKFVKRYSGYTLTGVTRERLLAILYGFGKNGKTTLVELLHEALGDYARNTDVETLLIKKYQGVGNDVAALKGARFVSAAEVEKGRRLAESKVKQLTGRDTVTARFLFGENFDFKPEFKLWLSTNNKPVIQGTDDAIWDRIRLIPFKQRFEGPRADPKLPDKLRAELAGVFAWMVEGCLEWQEHGLEEPETVTEATKQYREEMDTLAAFLDETCVLGAAHRVLAERLYQRYAMWCDKSGEHKDPKKAFVARLEERGFSRRRETAGVNKGRYIWVGIGLRSDDEPPDDIPDGSLSEPKTAEGSPGKSRVSMPNKFESAEAGEPSEGKNHNLTYASPREDKVVDSGFTGFTPEQARRVRELVRKGFSEDSARKEVLAKDHPVGCECEVCL</sequence>
<dbReference type="InterPro" id="IPR014818">
    <property type="entry name" value="Phage/plasmid_primase_P4_C"/>
</dbReference>
<keyword evidence="2" id="KW-0378">Hydrolase</keyword>
<organism evidence="7">
    <name type="scientific">uncultured Rubrobacteraceae bacterium</name>
    <dbReference type="NCBI Taxonomy" id="349277"/>
    <lineage>
        <taxon>Bacteria</taxon>
        <taxon>Bacillati</taxon>
        <taxon>Actinomycetota</taxon>
        <taxon>Rubrobacteria</taxon>
        <taxon>Rubrobacterales</taxon>
        <taxon>Rubrobacteraceae</taxon>
        <taxon>environmental samples</taxon>
    </lineage>
</organism>
<dbReference type="GO" id="GO:0016787">
    <property type="term" value="F:hydrolase activity"/>
    <property type="evidence" value="ECO:0007669"/>
    <property type="project" value="UniProtKB-KW"/>
</dbReference>
<name>A0A6J4RAI4_9ACTN</name>
<dbReference type="PANTHER" id="PTHR35372:SF2">
    <property type="entry name" value="SF3 HELICASE DOMAIN-CONTAINING PROTEIN"/>
    <property type="match status" value="1"/>
</dbReference>
<evidence type="ECO:0000313" key="7">
    <source>
        <dbReference type="EMBL" id="CAA9468761.1"/>
    </source>
</evidence>
<dbReference type="GO" id="GO:0005524">
    <property type="term" value="F:ATP binding"/>
    <property type="evidence" value="ECO:0007669"/>
    <property type="project" value="UniProtKB-KW"/>
</dbReference>
<dbReference type="InterPro" id="IPR045455">
    <property type="entry name" value="NrS-1_pol-like_helicase"/>
</dbReference>
<dbReference type="Gene3D" id="3.40.50.300">
    <property type="entry name" value="P-loop containing nucleotide triphosphate hydrolases"/>
    <property type="match status" value="1"/>
</dbReference>
<dbReference type="AlphaFoldDB" id="A0A6J4RAI4"/>
<gene>
    <name evidence="7" type="ORF">AVDCRST_MAG25-1837</name>
</gene>
<evidence type="ECO:0000256" key="4">
    <source>
        <dbReference type="ARBA" id="ARBA00022840"/>
    </source>
</evidence>
<dbReference type="InterPro" id="IPR006500">
    <property type="entry name" value="Helicase_put_C_phage/plasmid"/>
</dbReference>
<keyword evidence="1" id="KW-0547">Nucleotide-binding</keyword>
<evidence type="ECO:0000256" key="2">
    <source>
        <dbReference type="ARBA" id="ARBA00022801"/>
    </source>
</evidence>
<dbReference type="NCBIfam" id="TIGR01613">
    <property type="entry name" value="primase_Cterm"/>
    <property type="match status" value="1"/>
</dbReference>
<evidence type="ECO:0000256" key="3">
    <source>
        <dbReference type="ARBA" id="ARBA00022806"/>
    </source>
</evidence>
<dbReference type="PROSITE" id="PS51206">
    <property type="entry name" value="SF3_HELICASE_1"/>
    <property type="match status" value="1"/>
</dbReference>
<dbReference type="PANTHER" id="PTHR35372">
    <property type="entry name" value="ATP BINDING PROTEIN-RELATED"/>
    <property type="match status" value="1"/>
</dbReference>
<accession>A0A6J4RAI4</accession>
<evidence type="ECO:0000259" key="6">
    <source>
        <dbReference type="PROSITE" id="PS51206"/>
    </source>
</evidence>
<dbReference type="Pfam" id="PF03288">
    <property type="entry name" value="Pox_D5"/>
    <property type="match status" value="1"/>
</dbReference>
<reference evidence="7" key="1">
    <citation type="submission" date="2020-02" db="EMBL/GenBank/DDBJ databases">
        <authorList>
            <person name="Meier V. D."/>
        </authorList>
    </citation>
    <scope>NUCLEOTIDE SEQUENCE</scope>
    <source>
        <strain evidence="7">AVDCRST_MAG25</strain>
    </source>
</reference>
<protein>
    <recommendedName>
        <fullName evidence="6">SF3 helicase domain-containing protein</fullName>
    </recommendedName>
</protein>
<feature type="region of interest" description="Disordered" evidence="5">
    <location>
        <begin position="733"/>
        <end position="797"/>
    </location>
</feature>